<dbReference type="OMA" id="DAYCFSK"/>
<dbReference type="GO" id="GO:0005576">
    <property type="term" value="C:extracellular region"/>
    <property type="evidence" value="ECO:0007669"/>
    <property type="project" value="UniProtKB-SubCell"/>
</dbReference>
<sequence length="125" mass="14276">MWIKMHGTSSVFLLQKSFLAFLIAMGIIVTLSDAVCWRKMHKPEEDKNGCMINGKVYPFGHIERTEDCYTCNCSEDGVECCSLAHTPVAFDEKKCKVVFNKERCDYDVVQKDDPSKECFVYSRVG</sequence>
<organism evidence="5 6">
    <name type="scientific">Taeniopygia guttata</name>
    <name type="common">Zebra finch</name>
    <name type="synonym">Poephila guttata</name>
    <dbReference type="NCBI Taxonomy" id="59729"/>
    <lineage>
        <taxon>Eukaryota</taxon>
        <taxon>Metazoa</taxon>
        <taxon>Chordata</taxon>
        <taxon>Craniata</taxon>
        <taxon>Vertebrata</taxon>
        <taxon>Euteleostomi</taxon>
        <taxon>Archelosauria</taxon>
        <taxon>Archosauria</taxon>
        <taxon>Dinosauria</taxon>
        <taxon>Saurischia</taxon>
        <taxon>Theropoda</taxon>
        <taxon>Coelurosauria</taxon>
        <taxon>Aves</taxon>
        <taxon>Neognathae</taxon>
        <taxon>Neoaves</taxon>
        <taxon>Telluraves</taxon>
        <taxon>Australaves</taxon>
        <taxon>Passeriformes</taxon>
        <taxon>Passeroidea</taxon>
        <taxon>Estrildidae</taxon>
        <taxon>Estrildinae</taxon>
        <taxon>Taeniopygia</taxon>
    </lineage>
</organism>
<protein>
    <submittedName>
        <fullName evidence="5">Beta-microseminoprotein-like</fullName>
    </submittedName>
</protein>
<dbReference type="Gene3D" id="2.10.70.10">
    <property type="entry name" value="Complement Module, domain 1"/>
    <property type="match status" value="1"/>
</dbReference>
<dbReference type="PANTHER" id="PTHR10500">
    <property type="entry name" value="BETA-MICROSEMINOPROTEIN"/>
    <property type="match status" value="1"/>
</dbReference>
<name>A0A674HI03_TAEGU</name>
<evidence type="ECO:0000313" key="6">
    <source>
        <dbReference type="Proteomes" id="UP000007754"/>
    </source>
</evidence>
<keyword evidence="4" id="KW-1015">Disulfide bond</keyword>
<evidence type="ECO:0000256" key="4">
    <source>
        <dbReference type="ARBA" id="ARBA00023157"/>
    </source>
</evidence>
<evidence type="ECO:0000256" key="2">
    <source>
        <dbReference type="ARBA" id="ARBA00010352"/>
    </source>
</evidence>
<dbReference type="GeneTree" id="ENSGT00940000154371"/>
<comment type="subcellular location">
    <subcellularLocation>
        <location evidence="1">Secreted</location>
    </subcellularLocation>
</comment>
<dbReference type="InterPro" id="IPR008735">
    <property type="entry name" value="PSP94"/>
</dbReference>
<reference evidence="5 6" key="1">
    <citation type="journal article" date="2010" name="Nature">
        <title>The genome of a songbird.</title>
        <authorList>
            <person name="Warren W.C."/>
            <person name="Clayton D.F."/>
            <person name="Ellegren H."/>
            <person name="Arnold A.P."/>
            <person name="Hillier L.W."/>
            <person name="Kunstner A."/>
            <person name="Searle S."/>
            <person name="White S."/>
            <person name="Vilella A.J."/>
            <person name="Fairley S."/>
            <person name="Heger A."/>
            <person name="Kong L."/>
            <person name="Ponting C.P."/>
            <person name="Jarvis E.D."/>
            <person name="Mello C.V."/>
            <person name="Minx P."/>
            <person name="Lovell P."/>
            <person name="Velho T.A."/>
            <person name="Ferris M."/>
            <person name="Balakrishnan C.N."/>
            <person name="Sinha S."/>
            <person name="Blatti C."/>
            <person name="London S.E."/>
            <person name="Li Y."/>
            <person name="Lin Y.C."/>
            <person name="George J."/>
            <person name="Sweedler J."/>
            <person name="Southey B."/>
            <person name="Gunaratne P."/>
            <person name="Watson M."/>
            <person name="Nam K."/>
            <person name="Backstrom N."/>
            <person name="Smeds L."/>
            <person name="Nabholz B."/>
            <person name="Itoh Y."/>
            <person name="Whitney O."/>
            <person name="Pfenning A.R."/>
            <person name="Howard J."/>
            <person name="Volker M."/>
            <person name="Skinner B.M."/>
            <person name="Griffin D.K."/>
            <person name="Ye L."/>
            <person name="McLaren W.M."/>
            <person name="Flicek P."/>
            <person name="Quesada V."/>
            <person name="Velasco G."/>
            <person name="Lopez-Otin C."/>
            <person name="Puente X.S."/>
            <person name="Olender T."/>
            <person name="Lancet D."/>
            <person name="Smit A.F."/>
            <person name="Hubley R."/>
            <person name="Konkel M.K."/>
            <person name="Walker J.A."/>
            <person name="Batzer M.A."/>
            <person name="Gu W."/>
            <person name="Pollock D.D."/>
            <person name="Chen L."/>
            <person name="Cheng Z."/>
            <person name="Eichler E.E."/>
            <person name="Stapley J."/>
            <person name="Slate J."/>
            <person name="Ekblom R."/>
            <person name="Birkhead T."/>
            <person name="Burke T."/>
            <person name="Burt D."/>
            <person name="Scharff C."/>
            <person name="Adam I."/>
            <person name="Richard H."/>
            <person name="Sultan M."/>
            <person name="Soldatov A."/>
            <person name="Lehrach H."/>
            <person name="Edwards S.V."/>
            <person name="Yang S.P."/>
            <person name="Li X."/>
            <person name="Graves T."/>
            <person name="Fulton L."/>
            <person name="Nelson J."/>
            <person name="Chinwalla A."/>
            <person name="Hou S."/>
            <person name="Mardis E.R."/>
            <person name="Wilson R.K."/>
        </authorList>
    </citation>
    <scope>NUCLEOTIDE SEQUENCE [LARGE SCALE GENOMIC DNA]</scope>
</reference>
<gene>
    <name evidence="5" type="primary">LOC101232871</name>
</gene>
<keyword evidence="6" id="KW-1185">Reference proteome</keyword>
<dbReference type="AlphaFoldDB" id="A0A674HI03"/>
<reference evidence="5" key="2">
    <citation type="submission" date="2025-08" db="UniProtKB">
        <authorList>
            <consortium name="Ensembl"/>
        </authorList>
    </citation>
    <scope>IDENTIFICATION</scope>
</reference>
<evidence type="ECO:0000313" key="5">
    <source>
        <dbReference type="Ensembl" id="ENSTGUP00000033804.1"/>
    </source>
</evidence>
<dbReference type="Pfam" id="PF05825">
    <property type="entry name" value="PSP94"/>
    <property type="match status" value="1"/>
</dbReference>
<evidence type="ECO:0000256" key="1">
    <source>
        <dbReference type="ARBA" id="ARBA00004613"/>
    </source>
</evidence>
<evidence type="ECO:0000256" key="3">
    <source>
        <dbReference type="ARBA" id="ARBA00022525"/>
    </source>
</evidence>
<dbReference type="Ensembl" id="ENSTGUT00000029483.1">
    <property type="protein sequence ID" value="ENSTGUP00000033804.1"/>
    <property type="gene ID" value="ENSTGUG00000007916.2"/>
</dbReference>
<dbReference type="Proteomes" id="UP000007754">
    <property type="component" value="Chromosome 6"/>
</dbReference>
<keyword evidence="3" id="KW-0964">Secreted</keyword>
<comment type="similarity">
    <text evidence="2">Belongs to the beta-microseminoprotein family.</text>
</comment>
<accession>A0A674HI03</accession>
<reference evidence="5" key="3">
    <citation type="submission" date="2025-09" db="UniProtKB">
        <authorList>
            <consortium name="Ensembl"/>
        </authorList>
    </citation>
    <scope>IDENTIFICATION</scope>
</reference>
<proteinExistence type="inferred from homology"/>
<dbReference type="Gene3D" id="2.20.25.590">
    <property type="match status" value="1"/>
</dbReference>
<dbReference type="PANTHER" id="PTHR10500:SF7">
    <property type="entry name" value="BETA-MICROSEMINOPROTEIN"/>
    <property type="match status" value="1"/>
</dbReference>